<dbReference type="Pfam" id="PF12681">
    <property type="entry name" value="Glyoxalase_2"/>
    <property type="match status" value="1"/>
</dbReference>
<dbReference type="Gene3D" id="3.10.180.10">
    <property type="entry name" value="2,3-Dihydroxybiphenyl 1,2-Dioxygenase, domain 1"/>
    <property type="match status" value="1"/>
</dbReference>
<protein>
    <submittedName>
        <fullName evidence="2">Lactoylglutathione lyase</fullName>
    </submittedName>
</protein>
<dbReference type="AlphaFoldDB" id="A0A1H9XZZ7"/>
<name>A0A1H9XZZ7_9BACI</name>
<dbReference type="InterPro" id="IPR025870">
    <property type="entry name" value="Glyoxalase-like_dom"/>
</dbReference>
<dbReference type="Proteomes" id="UP000198618">
    <property type="component" value="Unassembled WGS sequence"/>
</dbReference>
<keyword evidence="3" id="KW-1185">Reference proteome</keyword>
<dbReference type="OrthoDB" id="9796521at2"/>
<dbReference type="EMBL" id="FOHE01000001">
    <property type="protein sequence ID" value="SES61920.1"/>
    <property type="molecule type" value="Genomic_DNA"/>
</dbReference>
<keyword evidence="2" id="KW-0456">Lyase</keyword>
<evidence type="ECO:0000313" key="3">
    <source>
        <dbReference type="Proteomes" id="UP000198618"/>
    </source>
</evidence>
<dbReference type="GO" id="GO:0016829">
    <property type="term" value="F:lyase activity"/>
    <property type="evidence" value="ECO:0007669"/>
    <property type="project" value="UniProtKB-KW"/>
</dbReference>
<accession>A0A1H9XZZ7</accession>
<dbReference type="PROSITE" id="PS51819">
    <property type="entry name" value="VOC"/>
    <property type="match status" value="1"/>
</dbReference>
<dbReference type="InterPro" id="IPR037523">
    <property type="entry name" value="VOC_core"/>
</dbReference>
<gene>
    <name evidence="2" type="ORF">SAMN05216389_10161</name>
</gene>
<dbReference type="InterPro" id="IPR029068">
    <property type="entry name" value="Glyas_Bleomycin-R_OHBP_Dase"/>
</dbReference>
<dbReference type="SUPFAM" id="SSF54593">
    <property type="entry name" value="Glyoxalase/Bleomycin resistance protein/Dihydroxybiphenyl dioxygenase"/>
    <property type="match status" value="1"/>
</dbReference>
<feature type="domain" description="VOC" evidence="1">
    <location>
        <begin position="4"/>
        <end position="118"/>
    </location>
</feature>
<evidence type="ECO:0000259" key="1">
    <source>
        <dbReference type="PROSITE" id="PS51819"/>
    </source>
</evidence>
<reference evidence="2 3" key="1">
    <citation type="submission" date="2016-10" db="EMBL/GenBank/DDBJ databases">
        <authorList>
            <person name="de Groot N.N."/>
        </authorList>
    </citation>
    <scope>NUCLEOTIDE SEQUENCE [LARGE SCALE GENOMIC DNA]</scope>
    <source>
        <strain evidence="2 3">IBRC-M 10780</strain>
    </source>
</reference>
<evidence type="ECO:0000313" key="2">
    <source>
        <dbReference type="EMBL" id="SES61920.1"/>
    </source>
</evidence>
<sequence length="128" mass="14698">MNFREFGLILFVEEYEKCIRFYRDSLQLPVRNIKETLVAFDLPNGYLMVEQGGIGSVHEKQREQNPTVLRFDVDSLTTEVEKLEENGVVFIHKSLKFDWGTIAVLNDPDGNRIEIGEINTSSGSYIPK</sequence>
<proteinExistence type="predicted"/>
<organism evidence="2 3">
    <name type="scientific">Oceanobacillus limi</name>
    <dbReference type="NCBI Taxonomy" id="930131"/>
    <lineage>
        <taxon>Bacteria</taxon>
        <taxon>Bacillati</taxon>
        <taxon>Bacillota</taxon>
        <taxon>Bacilli</taxon>
        <taxon>Bacillales</taxon>
        <taxon>Bacillaceae</taxon>
        <taxon>Oceanobacillus</taxon>
    </lineage>
</organism>
<dbReference type="STRING" id="930131.SAMN05216389_10161"/>